<reference evidence="1" key="2">
    <citation type="journal article" date="2021" name="Sci. Rep.">
        <title>The distribution of antibiotic resistance genes in chicken gut microbiota commensals.</title>
        <authorList>
            <person name="Juricova H."/>
            <person name="Matiasovicova J."/>
            <person name="Kubasova T."/>
            <person name="Cejkova D."/>
            <person name="Rychlik I."/>
        </authorList>
    </citation>
    <scope>NUCLEOTIDE SEQUENCE</scope>
    <source>
        <strain evidence="1">An582</strain>
    </source>
</reference>
<dbReference type="AlphaFoldDB" id="A0A938XCW6"/>
<comment type="caution">
    <text evidence="1">The sequence shown here is derived from an EMBL/GenBank/DDBJ whole genome shotgun (WGS) entry which is preliminary data.</text>
</comment>
<dbReference type="EMBL" id="JACJKS010000011">
    <property type="protein sequence ID" value="MBM6948747.1"/>
    <property type="molecule type" value="Genomic_DNA"/>
</dbReference>
<dbReference type="Proteomes" id="UP000705508">
    <property type="component" value="Unassembled WGS sequence"/>
</dbReference>
<sequence length="104" mass="12018">MKTAKGQWIMRLFIAIHLPKNKEGAGKIREEDQERFEYGIDPDDFEAEDNFEYIKVNGFITVYQVLDITRITTSQGANVALGRLINSGVVQKVRQGRHFIYQLK</sequence>
<accession>A0A938XCW6</accession>
<dbReference type="RefSeq" id="WP_204906748.1">
    <property type="nucleotide sequence ID" value="NZ_JACJKS010000011.1"/>
</dbReference>
<name>A0A938XCW6_9CLOT</name>
<proteinExistence type="predicted"/>
<organism evidence="1 2">
    <name type="scientific">Mordavella massiliensis</name>
    <dbReference type="NCBI Taxonomy" id="1871024"/>
    <lineage>
        <taxon>Bacteria</taxon>
        <taxon>Bacillati</taxon>
        <taxon>Bacillota</taxon>
        <taxon>Clostridia</taxon>
        <taxon>Eubacteriales</taxon>
        <taxon>Clostridiaceae</taxon>
        <taxon>Mordavella</taxon>
    </lineage>
</organism>
<evidence type="ECO:0000313" key="2">
    <source>
        <dbReference type="Proteomes" id="UP000705508"/>
    </source>
</evidence>
<gene>
    <name evidence="1" type="ORF">H6A20_08805</name>
</gene>
<evidence type="ECO:0000313" key="1">
    <source>
        <dbReference type="EMBL" id="MBM6948747.1"/>
    </source>
</evidence>
<protein>
    <submittedName>
        <fullName evidence="1">Uncharacterized protein</fullName>
    </submittedName>
</protein>
<reference evidence="1" key="1">
    <citation type="submission" date="2020-08" db="EMBL/GenBank/DDBJ databases">
        <authorList>
            <person name="Cejkova D."/>
            <person name="Kubasova T."/>
            <person name="Jahodarova E."/>
            <person name="Rychlik I."/>
        </authorList>
    </citation>
    <scope>NUCLEOTIDE SEQUENCE</scope>
    <source>
        <strain evidence="1">An582</strain>
    </source>
</reference>